<reference evidence="2 3" key="1">
    <citation type="journal article" date="2017" name="Front. Microbiol.">
        <title>Labilibaculum manganireducens gen. nov., sp. nov. and Labilibaculum filiforme sp. nov., Novel Bacteroidetes Isolated from Subsurface Sediments of the Baltic Sea.</title>
        <authorList>
            <person name="Vandieken V."/>
            <person name="Marshall I.P."/>
            <person name="Niemann H."/>
            <person name="Engelen B."/>
            <person name="Cypionka H."/>
        </authorList>
    </citation>
    <scope>NUCLEOTIDE SEQUENCE [LARGE SCALE GENOMIC DNA]</scope>
    <source>
        <strain evidence="2 3">59.16B</strain>
    </source>
</reference>
<dbReference type="EMBL" id="MVDD01000002">
    <property type="protein sequence ID" value="PKQ64971.1"/>
    <property type="molecule type" value="Genomic_DNA"/>
</dbReference>
<evidence type="ECO:0000256" key="1">
    <source>
        <dbReference type="ARBA" id="ARBA00011643"/>
    </source>
</evidence>
<comment type="subunit">
    <text evidence="1">Homohexamer.</text>
</comment>
<dbReference type="InterPro" id="IPR028979">
    <property type="entry name" value="Ser_kin/Pase_Hpr-like_N_sf"/>
</dbReference>
<comment type="caution">
    <text evidence="2">The sequence shown here is derived from an EMBL/GenBank/DDBJ whole genome shotgun (WGS) entry which is preliminary data.</text>
</comment>
<keyword evidence="2" id="KW-0808">Transferase</keyword>
<accession>A0A2N3I3U2</accession>
<evidence type="ECO:0000313" key="3">
    <source>
        <dbReference type="Proteomes" id="UP000233535"/>
    </source>
</evidence>
<dbReference type="Gene3D" id="3.40.1390.20">
    <property type="entry name" value="HprK N-terminal domain-like"/>
    <property type="match status" value="1"/>
</dbReference>
<gene>
    <name evidence="2" type="ORF">BZG02_03745</name>
</gene>
<dbReference type="GO" id="GO:0016301">
    <property type="term" value="F:kinase activity"/>
    <property type="evidence" value="ECO:0007669"/>
    <property type="project" value="UniProtKB-KW"/>
</dbReference>
<name>A0A2N3I3U2_9BACT</name>
<keyword evidence="2" id="KW-0418">Kinase</keyword>
<proteinExistence type="predicted"/>
<dbReference type="Proteomes" id="UP000233535">
    <property type="component" value="Unassembled WGS sequence"/>
</dbReference>
<sequence>MKVQDIVEALGLKVCSGSAGLNREIEGGYTSDLLSDVMGNADENQVWVTLQTHKNIMAIASLKELAAIVLVKGYEPEADAAKQSNVEGIPILSSTEEAFELSGKLFELLKA</sequence>
<organism evidence="2 3">
    <name type="scientific">Labilibaculum filiforme</name>
    <dbReference type="NCBI Taxonomy" id="1940526"/>
    <lineage>
        <taxon>Bacteria</taxon>
        <taxon>Pseudomonadati</taxon>
        <taxon>Bacteroidota</taxon>
        <taxon>Bacteroidia</taxon>
        <taxon>Marinilabiliales</taxon>
        <taxon>Marinifilaceae</taxon>
        <taxon>Labilibaculum</taxon>
    </lineage>
</organism>
<keyword evidence="3" id="KW-1185">Reference proteome</keyword>
<evidence type="ECO:0000313" key="2">
    <source>
        <dbReference type="EMBL" id="PKQ64971.1"/>
    </source>
</evidence>
<dbReference type="OrthoDB" id="9800356at2"/>
<dbReference type="AlphaFoldDB" id="A0A2N3I3U2"/>
<protein>
    <submittedName>
        <fullName evidence="2">Serine kinase</fullName>
    </submittedName>
</protein>
<dbReference type="SUPFAM" id="SSF75138">
    <property type="entry name" value="HprK N-terminal domain-like"/>
    <property type="match status" value="1"/>
</dbReference>
<dbReference type="RefSeq" id="WP_101260074.1">
    <property type="nucleotide sequence ID" value="NZ_MVDD01000002.1"/>
</dbReference>